<keyword evidence="3" id="KW-1185">Reference proteome</keyword>
<name>A0A9P5YJ26_9AGAR</name>
<accession>A0A9P5YJ26</accession>
<protein>
    <submittedName>
        <fullName evidence="2">Uncharacterized protein</fullName>
    </submittedName>
</protein>
<feature type="compositionally biased region" description="Polar residues" evidence="1">
    <location>
        <begin position="22"/>
        <end position="51"/>
    </location>
</feature>
<organism evidence="2 3">
    <name type="scientific">Collybia nuda</name>
    <dbReference type="NCBI Taxonomy" id="64659"/>
    <lineage>
        <taxon>Eukaryota</taxon>
        <taxon>Fungi</taxon>
        <taxon>Dikarya</taxon>
        <taxon>Basidiomycota</taxon>
        <taxon>Agaricomycotina</taxon>
        <taxon>Agaricomycetes</taxon>
        <taxon>Agaricomycetidae</taxon>
        <taxon>Agaricales</taxon>
        <taxon>Tricholomatineae</taxon>
        <taxon>Clitocybaceae</taxon>
        <taxon>Collybia</taxon>
    </lineage>
</organism>
<dbReference type="OrthoDB" id="3227833at2759"/>
<evidence type="ECO:0000256" key="1">
    <source>
        <dbReference type="SAM" id="MobiDB-lite"/>
    </source>
</evidence>
<proteinExistence type="predicted"/>
<feature type="region of interest" description="Disordered" evidence="1">
    <location>
        <begin position="22"/>
        <end position="52"/>
    </location>
</feature>
<gene>
    <name evidence="2" type="ORF">BDZ94DRAFT_1293578</name>
</gene>
<dbReference type="Proteomes" id="UP000807353">
    <property type="component" value="Unassembled WGS sequence"/>
</dbReference>
<sequence>MSNAYLDHIVDKLTDLIVNHFPETQATPQQTEASNSTSNSQPTIPVSTPTKNPKYKALQVIHMEDPKACA</sequence>
<dbReference type="AlphaFoldDB" id="A0A9P5YJ26"/>
<reference evidence="2" key="1">
    <citation type="submission" date="2020-11" db="EMBL/GenBank/DDBJ databases">
        <authorList>
            <consortium name="DOE Joint Genome Institute"/>
            <person name="Ahrendt S."/>
            <person name="Riley R."/>
            <person name="Andreopoulos W."/>
            <person name="Labutti K."/>
            <person name="Pangilinan J."/>
            <person name="Ruiz-Duenas F.J."/>
            <person name="Barrasa J.M."/>
            <person name="Sanchez-Garcia M."/>
            <person name="Camarero S."/>
            <person name="Miyauchi S."/>
            <person name="Serrano A."/>
            <person name="Linde D."/>
            <person name="Babiker R."/>
            <person name="Drula E."/>
            <person name="Ayuso-Fernandez I."/>
            <person name="Pacheco R."/>
            <person name="Padilla G."/>
            <person name="Ferreira P."/>
            <person name="Barriuso J."/>
            <person name="Kellner H."/>
            <person name="Castanera R."/>
            <person name="Alfaro M."/>
            <person name="Ramirez L."/>
            <person name="Pisabarro A.G."/>
            <person name="Kuo A."/>
            <person name="Tritt A."/>
            <person name="Lipzen A."/>
            <person name="He G."/>
            <person name="Yan M."/>
            <person name="Ng V."/>
            <person name="Cullen D."/>
            <person name="Martin F."/>
            <person name="Rosso M.-N."/>
            <person name="Henrissat B."/>
            <person name="Hibbett D."/>
            <person name="Martinez A.T."/>
            <person name="Grigoriev I.V."/>
        </authorList>
    </citation>
    <scope>NUCLEOTIDE SEQUENCE</scope>
    <source>
        <strain evidence="2">CBS 247.69</strain>
    </source>
</reference>
<comment type="caution">
    <text evidence="2">The sequence shown here is derived from an EMBL/GenBank/DDBJ whole genome shotgun (WGS) entry which is preliminary data.</text>
</comment>
<evidence type="ECO:0000313" key="2">
    <source>
        <dbReference type="EMBL" id="KAF9469992.1"/>
    </source>
</evidence>
<evidence type="ECO:0000313" key="3">
    <source>
        <dbReference type="Proteomes" id="UP000807353"/>
    </source>
</evidence>
<dbReference type="EMBL" id="MU150229">
    <property type="protein sequence ID" value="KAF9469992.1"/>
    <property type="molecule type" value="Genomic_DNA"/>
</dbReference>